<gene>
    <name evidence="1" type="ORF">H8B21_15250</name>
</gene>
<dbReference type="RefSeq" id="WP_190314609.1">
    <property type="nucleotide sequence ID" value="NZ_JACNYL010000003.1"/>
</dbReference>
<evidence type="ECO:0000313" key="1">
    <source>
        <dbReference type="EMBL" id="MBD1422929.1"/>
    </source>
</evidence>
<keyword evidence="2" id="KW-1185">Reference proteome</keyword>
<protein>
    <submittedName>
        <fullName evidence="1">Uncharacterized protein</fullName>
    </submittedName>
</protein>
<dbReference type="EMBL" id="JACNYL010000003">
    <property type="protein sequence ID" value="MBD1422929.1"/>
    <property type="molecule type" value="Genomic_DNA"/>
</dbReference>
<dbReference type="Proteomes" id="UP000651112">
    <property type="component" value="Unassembled WGS sequence"/>
</dbReference>
<sequence>MNRINFQDTHLYPGCLAIFFFNIVPNNTVVAAVAVFSDGGYTNAEVEQISTEEVIVHIDSHTTARGTDIPRKTWRLRYNKKQEVWKVVEKM</sequence>
<proteinExistence type="predicted"/>
<reference evidence="1 2" key="1">
    <citation type="submission" date="2020-08" db="EMBL/GenBank/DDBJ databases">
        <title>Sphingobacterium sp. DN00404 isolated from aquaculture water.</title>
        <authorList>
            <person name="Zhang M."/>
        </authorList>
    </citation>
    <scope>NUCLEOTIDE SEQUENCE [LARGE SCALE GENOMIC DNA]</scope>
    <source>
        <strain evidence="1 2">KCTC 42746</strain>
    </source>
</reference>
<accession>A0ABR7XV39</accession>
<name>A0ABR7XV39_9SPHI</name>
<comment type="caution">
    <text evidence="1">The sequence shown here is derived from an EMBL/GenBank/DDBJ whole genome shotgun (WGS) entry which is preliminary data.</text>
</comment>
<organism evidence="1 2">
    <name type="scientific">Sphingobacterium chuzhouense</name>
    <dbReference type="NCBI Taxonomy" id="1742264"/>
    <lineage>
        <taxon>Bacteria</taxon>
        <taxon>Pseudomonadati</taxon>
        <taxon>Bacteroidota</taxon>
        <taxon>Sphingobacteriia</taxon>
        <taxon>Sphingobacteriales</taxon>
        <taxon>Sphingobacteriaceae</taxon>
        <taxon>Sphingobacterium</taxon>
    </lineage>
</organism>
<evidence type="ECO:0000313" key="2">
    <source>
        <dbReference type="Proteomes" id="UP000651112"/>
    </source>
</evidence>